<evidence type="ECO:0000256" key="7">
    <source>
        <dbReference type="ARBA" id="ARBA00047942"/>
    </source>
</evidence>
<evidence type="ECO:0000256" key="4">
    <source>
        <dbReference type="ARBA" id="ARBA00022691"/>
    </source>
</evidence>
<feature type="domain" description="TaqI-like C-terminal specificity" evidence="11">
    <location>
        <begin position="791"/>
        <end position="947"/>
    </location>
</feature>
<dbReference type="SUPFAM" id="SSF53335">
    <property type="entry name" value="S-adenosyl-L-methionine-dependent methyltransferases"/>
    <property type="match status" value="1"/>
</dbReference>
<dbReference type="Gene3D" id="3.40.50.150">
    <property type="entry name" value="Vaccinia Virus protein VP39"/>
    <property type="match status" value="1"/>
</dbReference>
<evidence type="ECO:0000256" key="2">
    <source>
        <dbReference type="ARBA" id="ARBA00022603"/>
    </source>
</evidence>
<dbReference type="InterPro" id="IPR011639">
    <property type="entry name" value="MethylTrfase_TaqI-like_dom"/>
</dbReference>
<feature type="domain" description="DNA methylase adenine-specific" evidence="8">
    <location>
        <begin position="329"/>
        <end position="416"/>
    </location>
</feature>
<evidence type="ECO:0000259" key="9">
    <source>
        <dbReference type="Pfam" id="PF04313"/>
    </source>
</evidence>
<sequence>MAAPKEIVELVERFESNREAYKSGHYNETQVRREFVDPLFKALGWDIDNEQGFAEAYKDVIHEDAIKVGGTTRAPDYSFRIGGQRKFFLETKKPSVDIKEDIHPAFQLRRYAWTAKLPLSILTDFEEFSVYDCTIKPDKKDMPSKGRILYLTCRDYLEQWDEIAAIFSKNAILKGSFDKYAQDKRSKRGTAQVDSAFLEEIAGWREILARNIALRNPELDTRDLNYAVQATVNRIVFLRICEDRGIERLMKMEDLLSGERVYPRLSELFRRADERYNSGIFHFEKESGRENPDTLTLRLNIDDKPLKDIIRRLYYPDSPYEFSVLPAEILGQVYEQFLGKVIRLTEGHRAVVEDKPEVKKAGGVKYTPAYIVDYIVKNTLGPTLEEKTPSDATKISVLDPACGSGSFLIVAYQHLLDWHREWYVQNLVPMLQSGLRPSSIQIRHMLPANEGASKGRKKEREPELPVFQGRGGEWRLTTAERKRILLNNIYGVDIDRQAVEVTKLSLLLKVLEGENEETISKQLTLFSERALPDLSRNIKCGNSLIGWDILEENPSLGQEEIERINPFDWRAEYPEVFGRGGFDVVIGNPPYVRQEGLGEFKGYFQKHFQVYQGTADLYAYFIERGVSLLQERGIFSYIVANKWMRANYGLALRRWLKEQCIEEIIDFGDLPVFLGATTYPCIIRIVRRPPLPSFQATQVKTLGFNDLGEYVNENSYKVNQLTLDDSGWSLADEATQALLDKLKGKGVPLGEYVGGKIYYGIKTGLNEAFVIEAQTRERLIAEDPKSAELIKPFLAGRDIHRYETPISNKFLIFTRRGIDIQDYPAIKQHLIQFKERLMPKPKDWKGDGWKGRKPGTYKWYEVQDAVDYYSEFEKPKLMYLVFQVKPAFTFDKAGTYANNAVWITPKPDKALLGILNSKLGWLMISNYCTQIQNGYQLIFNYLGKIPIRTIDFSDPTDVARHDSLVSLVDRMLSLHKQLQEARTPHDEIALQRQIEATDRQIDALVYELYGLTEEEIKIVEGR</sequence>
<accession>A0A0W8FAN1</accession>
<evidence type="ECO:0000259" key="10">
    <source>
        <dbReference type="Pfam" id="PF07669"/>
    </source>
</evidence>
<dbReference type="GO" id="GO:0009307">
    <property type="term" value="P:DNA restriction-modification system"/>
    <property type="evidence" value="ECO:0007669"/>
    <property type="project" value="UniProtKB-KW"/>
</dbReference>
<comment type="caution">
    <text evidence="12">The sequence shown here is derived from an EMBL/GenBank/DDBJ whole genome shotgun (WGS) entry which is preliminary data.</text>
</comment>
<dbReference type="PROSITE" id="PS00092">
    <property type="entry name" value="N6_MTASE"/>
    <property type="match status" value="1"/>
</dbReference>
<dbReference type="EMBL" id="LNQE01001416">
    <property type="protein sequence ID" value="KUG17873.1"/>
    <property type="molecule type" value="Genomic_DNA"/>
</dbReference>
<feature type="domain" description="Type II methyltransferase M.TaqI-like" evidence="10">
    <location>
        <begin position="487"/>
        <end position="673"/>
    </location>
</feature>
<dbReference type="Pfam" id="PF02384">
    <property type="entry name" value="N6_Mtase"/>
    <property type="match status" value="1"/>
</dbReference>
<dbReference type="InterPro" id="IPR050953">
    <property type="entry name" value="N4_N6_ade-DNA_methylase"/>
</dbReference>
<evidence type="ECO:0000256" key="6">
    <source>
        <dbReference type="ARBA" id="ARBA00023125"/>
    </source>
</evidence>
<keyword evidence="3" id="KW-0808">Transferase</keyword>
<proteinExistence type="predicted"/>
<dbReference type="AlphaFoldDB" id="A0A0W8FAN1"/>
<comment type="catalytic activity">
    <reaction evidence="7">
        <text>a 2'-deoxyadenosine in DNA + S-adenosyl-L-methionine = an N(6)-methyl-2'-deoxyadenosine in DNA + S-adenosyl-L-homocysteine + H(+)</text>
        <dbReference type="Rhea" id="RHEA:15197"/>
        <dbReference type="Rhea" id="RHEA-COMP:12418"/>
        <dbReference type="Rhea" id="RHEA-COMP:12419"/>
        <dbReference type="ChEBI" id="CHEBI:15378"/>
        <dbReference type="ChEBI" id="CHEBI:57856"/>
        <dbReference type="ChEBI" id="CHEBI:59789"/>
        <dbReference type="ChEBI" id="CHEBI:90615"/>
        <dbReference type="ChEBI" id="CHEBI:90616"/>
        <dbReference type="EC" id="2.1.1.72"/>
    </reaction>
</comment>
<keyword evidence="4" id="KW-0949">S-adenosyl-L-methionine</keyword>
<keyword evidence="6" id="KW-0238">DNA-binding</keyword>
<dbReference type="InterPro" id="IPR007409">
    <property type="entry name" value="Restrct_endonuc_type1_HsdR_N"/>
</dbReference>
<evidence type="ECO:0000256" key="5">
    <source>
        <dbReference type="ARBA" id="ARBA00022747"/>
    </source>
</evidence>
<evidence type="ECO:0000256" key="1">
    <source>
        <dbReference type="ARBA" id="ARBA00011900"/>
    </source>
</evidence>
<dbReference type="PRINTS" id="PR00507">
    <property type="entry name" value="N12N6MTFRASE"/>
</dbReference>
<keyword evidence="2" id="KW-0489">Methyltransferase</keyword>
<dbReference type="PANTHER" id="PTHR33841">
    <property type="entry name" value="DNA METHYLTRANSFERASE YEEA-RELATED"/>
    <property type="match status" value="1"/>
</dbReference>
<protein>
    <recommendedName>
        <fullName evidence="1">site-specific DNA-methyltransferase (adenine-specific)</fullName>
        <ecNumber evidence="1">2.1.1.72</ecNumber>
    </recommendedName>
</protein>
<feature type="domain" description="Restriction endonuclease type I HsdR N-terminal" evidence="9">
    <location>
        <begin position="26"/>
        <end position="137"/>
    </location>
</feature>
<dbReference type="GO" id="GO:0008170">
    <property type="term" value="F:N-methyltransferase activity"/>
    <property type="evidence" value="ECO:0007669"/>
    <property type="project" value="InterPro"/>
</dbReference>
<dbReference type="GO" id="GO:0003677">
    <property type="term" value="F:DNA binding"/>
    <property type="evidence" value="ECO:0007669"/>
    <property type="project" value="UniProtKB-KW"/>
</dbReference>
<keyword evidence="5" id="KW-0680">Restriction system</keyword>
<dbReference type="GO" id="GO:0009007">
    <property type="term" value="F:site-specific DNA-methyltransferase (adenine-specific) activity"/>
    <property type="evidence" value="ECO:0007669"/>
    <property type="project" value="UniProtKB-EC"/>
</dbReference>
<dbReference type="GO" id="GO:0005524">
    <property type="term" value="F:ATP binding"/>
    <property type="evidence" value="ECO:0007669"/>
    <property type="project" value="UniProtKB-KW"/>
</dbReference>
<evidence type="ECO:0000259" key="8">
    <source>
        <dbReference type="Pfam" id="PF02384"/>
    </source>
</evidence>
<dbReference type="GO" id="GO:0009035">
    <property type="term" value="F:type I site-specific deoxyribonuclease activity"/>
    <property type="evidence" value="ECO:0007669"/>
    <property type="project" value="UniProtKB-EC"/>
</dbReference>
<evidence type="ECO:0000259" key="11">
    <source>
        <dbReference type="Pfam" id="PF12950"/>
    </source>
</evidence>
<organism evidence="12">
    <name type="scientific">hydrocarbon metagenome</name>
    <dbReference type="NCBI Taxonomy" id="938273"/>
    <lineage>
        <taxon>unclassified sequences</taxon>
        <taxon>metagenomes</taxon>
        <taxon>ecological metagenomes</taxon>
    </lineage>
</organism>
<dbReference type="InterPro" id="IPR003356">
    <property type="entry name" value="DNA_methylase_A-5"/>
</dbReference>
<dbReference type="Pfam" id="PF12950">
    <property type="entry name" value="TaqI_C"/>
    <property type="match status" value="1"/>
</dbReference>
<dbReference type="InterPro" id="IPR002052">
    <property type="entry name" value="DNA_methylase_N6_adenine_CS"/>
</dbReference>
<name>A0A0W8FAN1_9ZZZZ</name>
<dbReference type="InterPro" id="IPR029063">
    <property type="entry name" value="SAM-dependent_MTases_sf"/>
</dbReference>
<reference evidence="12" key="1">
    <citation type="journal article" date="2015" name="Proc. Natl. Acad. Sci. U.S.A.">
        <title>Networks of energetic and metabolic interactions define dynamics in microbial communities.</title>
        <authorList>
            <person name="Embree M."/>
            <person name="Liu J.K."/>
            <person name="Al-Bassam M.M."/>
            <person name="Zengler K."/>
        </authorList>
    </citation>
    <scope>NUCLEOTIDE SEQUENCE</scope>
</reference>
<evidence type="ECO:0000313" key="12">
    <source>
        <dbReference type="EMBL" id="KUG17873.1"/>
    </source>
</evidence>
<evidence type="ECO:0000256" key="3">
    <source>
        <dbReference type="ARBA" id="ARBA00022679"/>
    </source>
</evidence>
<dbReference type="GO" id="GO:0032259">
    <property type="term" value="P:methylation"/>
    <property type="evidence" value="ECO:0007669"/>
    <property type="project" value="UniProtKB-KW"/>
</dbReference>
<dbReference type="EC" id="2.1.1.72" evidence="1"/>
<gene>
    <name evidence="12" type="ORF">ASZ90_012404</name>
</gene>
<dbReference type="Pfam" id="PF04313">
    <property type="entry name" value="HSDR_N"/>
    <property type="match status" value="1"/>
</dbReference>
<dbReference type="InterPro" id="IPR025931">
    <property type="entry name" value="TaqI_C"/>
</dbReference>
<dbReference type="PANTHER" id="PTHR33841:SF1">
    <property type="entry name" value="DNA METHYLTRANSFERASE A"/>
    <property type="match status" value="1"/>
</dbReference>
<dbReference type="Pfam" id="PF07669">
    <property type="entry name" value="Eco57I"/>
    <property type="match status" value="1"/>
</dbReference>